<dbReference type="GO" id="GO:0002682">
    <property type="term" value="P:regulation of immune system process"/>
    <property type="evidence" value="ECO:0007669"/>
    <property type="project" value="TreeGrafter"/>
</dbReference>
<keyword evidence="3" id="KW-0479">Metal-binding</keyword>
<keyword evidence="7" id="KW-0805">Transcription regulation</keyword>
<feature type="region of interest" description="Disordered" evidence="12">
    <location>
        <begin position="126"/>
        <end position="151"/>
    </location>
</feature>
<evidence type="ECO:0000256" key="10">
    <source>
        <dbReference type="ARBA" id="ARBA00023242"/>
    </source>
</evidence>
<dbReference type="SMART" id="SM00355">
    <property type="entry name" value="ZnF_C2H2"/>
    <property type="match status" value="9"/>
</dbReference>
<evidence type="ECO:0000256" key="4">
    <source>
        <dbReference type="ARBA" id="ARBA00022737"/>
    </source>
</evidence>
<evidence type="ECO:0000256" key="6">
    <source>
        <dbReference type="ARBA" id="ARBA00022833"/>
    </source>
</evidence>
<dbReference type="Gene3D" id="3.30.160.60">
    <property type="entry name" value="Classic Zinc Finger"/>
    <property type="match status" value="8"/>
</dbReference>
<dbReference type="SUPFAM" id="SSF109640">
    <property type="entry name" value="KRAB domain (Kruppel-associated box)"/>
    <property type="match status" value="1"/>
</dbReference>
<dbReference type="FunFam" id="3.30.160.60:FF:000506">
    <property type="entry name" value="Zinc finger protein 23"/>
    <property type="match status" value="1"/>
</dbReference>
<keyword evidence="17" id="KW-1185">Reference proteome</keyword>
<keyword evidence="13" id="KW-0732">Signal</keyword>
<comment type="subcellular location">
    <subcellularLocation>
        <location evidence="1">Nucleus</location>
    </subcellularLocation>
</comment>
<evidence type="ECO:0000256" key="2">
    <source>
        <dbReference type="ARBA" id="ARBA00006991"/>
    </source>
</evidence>
<dbReference type="GO" id="GO:0001227">
    <property type="term" value="F:DNA-binding transcription repressor activity, RNA polymerase II-specific"/>
    <property type="evidence" value="ECO:0007669"/>
    <property type="project" value="TreeGrafter"/>
</dbReference>
<dbReference type="SMART" id="SM00349">
    <property type="entry name" value="KRAB"/>
    <property type="match status" value="1"/>
</dbReference>
<evidence type="ECO:0000256" key="13">
    <source>
        <dbReference type="SAM" id="SignalP"/>
    </source>
</evidence>
<dbReference type="GO" id="GO:0008270">
    <property type="term" value="F:zinc ion binding"/>
    <property type="evidence" value="ECO:0007669"/>
    <property type="project" value="UniProtKB-KW"/>
</dbReference>
<accession>A0A2I0LKZ5</accession>
<dbReference type="GO" id="GO:0000978">
    <property type="term" value="F:RNA polymerase II cis-regulatory region sequence-specific DNA binding"/>
    <property type="evidence" value="ECO:0007669"/>
    <property type="project" value="TreeGrafter"/>
</dbReference>
<name>A0A2I0LKZ5_COLLI</name>
<feature type="domain" description="C2H2-type" evidence="14">
    <location>
        <begin position="426"/>
        <end position="453"/>
    </location>
</feature>
<dbReference type="Gene3D" id="6.10.140.140">
    <property type="match status" value="1"/>
</dbReference>
<evidence type="ECO:0000256" key="8">
    <source>
        <dbReference type="ARBA" id="ARBA00023125"/>
    </source>
</evidence>
<feature type="domain" description="C2H2-type" evidence="14">
    <location>
        <begin position="398"/>
        <end position="425"/>
    </location>
</feature>
<dbReference type="InterPro" id="IPR013087">
    <property type="entry name" value="Znf_C2H2_type"/>
</dbReference>
<dbReference type="Proteomes" id="UP000053872">
    <property type="component" value="Unassembled WGS sequence"/>
</dbReference>
<reference evidence="16 17" key="1">
    <citation type="journal article" date="2013" name="Science">
        <title>Genomic diversity and evolution of the head crest in the rock pigeon.</title>
        <authorList>
            <person name="Shapiro M.D."/>
            <person name="Kronenberg Z."/>
            <person name="Li C."/>
            <person name="Domyan E.T."/>
            <person name="Pan H."/>
            <person name="Campbell M."/>
            <person name="Tan H."/>
            <person name="Huff C.D."/>
            <person name="Hu H."/>
            <person name="Vickrey A.I."/>
            <person name="Nielsen S.C."/>
            <person name="Stringham S.A."/>
            <person name="Hu H."/>
            <person name="Willerslev E."/>
            <person name="Gilbert M.T."/>
            <person name="Yandell M."/>
            <person name="Zhang G."/>
            <person name="Wang J."/>
        </authorList>
    </citation>
    <scope>NUCLEOTIDE SEQUENCE [LARGE SCALE GENOMIC DNA]</scope>
    <source>
        <tissue evidence="16">Blood</tissue>
    </source>
</reference>
<feature type="domain" description="C2H2-type" evidence="14">
    <location>
        <begin position="314"/>
        <end position="341"/>
    </location>
</feature>
<keyword evidence="10" id="KW-0539">Nucleus</keyword>
<dbReference type="AlphaFoldDB" id="A0A2I0LKZ5"/>
<evidence type="ECO:0000259" key="15">
    <source>
        <dbReference type="PROSITE" id="PS50805"/>
    </source>
</evidence>
<evidence type="ECO:0000256" key="3">
    <source>
        <dbReference type="ARBA" id="ARBA00022723"/>
    </source>
</evidence>
<dbReference type="InterPro" id="IPR001909">
    <property type="entry name" value="KRAB"/>
</dbReference>
<feature type="domain" description="C2H2-type" evidence="14">
    <location>
        <begin position="286"/>
        <end position="313"/>
    </location>
</feature>
<dbReference type="EMBL" id="AKCR02000232">
    <property type="protein sequence ID" value="PKK18098.1"/>
    <property type="molecule type" value="Genomic_DNA"/>
</dbReference>
<feature type="domain" description="KRAB" evidence="15">
    <location>
        <begin position="64"/>
        <end position="135"/>
    </location>
</feature>
<feature type="signal peptide" evidence="13">
    <location>
        <begin position="1"/>
        <end position="21"/>
    </location>
</feature>
<feature type="chain" id="PRO_5014133446" evidence="13">
    <location>
        <begin position="22"/>
        <end position="523"/>
    </location>
</feature>
<dbReference type="SUPFAM" id="SSF57667">
    <property type="entry name" value="beta-beta-alpha zinc fingers"/>
    <property type="match status" value="5"/>
</dbReference>
<sequence>MKMLCLQGPSVLAVLVRLVTGQAPHVESGASRLPLPGSIPARASISAPRAATRRAPGCCGKMSVKFEDVALYFSPEEWAKLSGCQRQLYRGGMLEKYQMVASLGWATEKPEIICKIEREETPCVLDPPGEHQSNQTHVSAAISPRTQRETEGVPEMLPVGIWRPVRSLLEDLPFYNPLGNRGLAWLQAITFTCRGTHSTTQDHRAGTENALLPRMPNLGGMHQGSSTCSQPGGSQGAWLGNLYFPPLRVPQLLQRSPPRWPECDKSFENQTALDVHVWSHMRERPFLCTDCGKSFIYKQKLLSHRCTHNGEKPFSCSDCGKSFVRRQHLMRHQRIHTGEKPFTCTDCGKSFADKLTLILHQRIHTGEKPFACNDCGQSFREKKSLIIHQRIHTGEKPFACTECGKSFRNKLTLVIHQRIHTGEKPFTCTECGQSFVQRQHLLSHQRIHTGEKPFVCIECGKSFVRRQHLLRHQQIHTGVKPFTCTGCGKSFADKKDLKRHQQVYQGPEIVVVDVKQEDEVLIC</sequence>
<evidence type="ECO:0000256" key="5">
    <source>
        <dbReference type="ARBA" id="ARBA00022771"/>
    </source>
</evidence>
<dbReference type="PANTHER" id="PTHR24399">
    <property type="entry name" value="ZINC FINGER AND BTB DOMAIN-CONTAINING"/>
    <property type="match status" value="1"/>
</dbReference>
<evidence type="ECO:0000256" key="9">
    <source>
        <dbReference type="ARBA" id="ARBA00023163"/>
    </source>
</evidence>
<evidence type="ECO:0000256" key="12">
    <source>
        <dbReference type="SAM" id="MobiDB-lite"/>
    </source>
</evidence>
<dbReference type="Pfam" id="PF00096">
    <property type="entry name" value="zf-C2H2"/>
    <property type="match status" value="8"/>
</dbReference>
<dbReference type="FunFam" id="3.30.160.60:FF:000624">
    <property type="entry name" value="zinc finger protein 697"/>
    <property type="match status" value="1"/>
</dbReference>
<keyword evidence="5 11" id="KW-0863">Zinc-finger</keyword>
<dbReference type="PROSITE" id="PS50805">
    <property type="entry name" value="KRAB"/>
    <property type="match status" value="1"/>
</dbReference>
<feature type="domain" description="C2H2-type" evidence="14">
    <location>
        <begin position="262"/>
        <end position="285"/>
    </location>
</feature>
<comment type="similarity">
    <text evidence="2">Belongs to the krueppel C2H2-type zinc-finger protein family.</text>
</comment>
<evidence type="ECO:0000259" key="14">
    <source>
        <dbReference type="PROSITE" id="PS50157"/>
    </source>
</evidence>
<proteinExistence type="inferred from homology"/>
<dbReference type="Pfam" id="PF01352">
    <property type="entry name" value="KRAB"/>
    <property type="match status" value="1"/>
</dbReference>
<feature type="domain" description="C2H2-type" evidence="14">
    <location>
        <begin position="482"/>
        <end position="509"/>
    </location>
</feature>
<evidence type="ECO:0000256" key="7">
    <source>
        <dbReference type="ARBA" id="ARBA00023015"/>
    </source>
</evidence>
<keyword evidence="4" id="KW-0677">Repeat</keyword>
<evidence type="ECO:0000256" key="11">
    <source>
        <dbReference type="PROSITE-ProRule" id="PRU00042"/>
    </source>
</evidence>
<dbReference type="PROSITE" id="PS00028">
    <property type="entry name" value="ZINC_FINGER_C2H2_1"/>
    <property type="match status" value="7"/>
</dbReference>
<dbReference type="FunFam" id="3.30.160.60:FF:002343">
    <property type="entry name" value="Zinc finger protein 33A"/>
    <property type="match status" value="2"/>
</dbReference>
<dbReference type="GO" id="GO:0001817">
    <property type="term" value="P:regulation of cytokine production"/>
    <property type="evidence" value="ECO:0007669"/>
    <property type="project" value="TreeGrafter"/>
</dbReference>
<dbReference type="InterPro" id="IPR036051">
    <property type="entry name" value="KRAB_dom_sf"/>
</dbReference>
<evidence type="ECO:0000313" key="16">
    <source>
        <dbReference type="EMBL" id="PKK18098.1"/>
    </source>
</evidence>
<dbReference type="InParanoid" id="A0A2I0LKZ5"/>
<dbReference type="CDD" id="cd07765">
    <property type="entry name" value="KRAB_A-box"/>
    <property type="match status" value="1"/>
</dbReference>
<dbReference type="FunFam" id="3.30.160.60:FF:000706">
    <property type="entry name" value="Zinc finger protein"/>
    <property type="match status" value="1"/>
</dbReference>
<protein>
    <submittedName>
        <fullName evidence="16">Zinc finger protein 773-like</fullName>
    </submittedName>
</protein>
<evidence type="ECO:0000256" key="1">
    <source>
        <dbReference type="ARBA" id="ARBA00004123"/>
    </source>
</evidence>
<gene>
    <name evidence="16" type="ORF">A306_00014440</name>
</gene>
<dbReference type="PROSITE" id="PS50157">
    <property type="entry name" value="ZINC_FINGER_C2H2_2"/>
    <property type="match status" value="9"/>
</dbReference>
<feature type="domain" description="C2H2-type" evidence="14">
    <location>
        <begin position="370"/>
        <end position="397"/>
    </location>
</feature>
<feature type="domain" description="C2H2-type" evidence="14">
    <location>
        <begin position="454"/>
        <end position="481"/>
    </location>
</feature>
<evidence type="ECO:0000313" key="17">
    <source>
        <dbReference type="Proteomes" id="UP000053872"/>
    </source>
</evidence>
<organism evidence="16 17">
    <name type="scientific">Columba livia</name>
    <name type="common">Rock dove</name>
    <dbReference type="NCBI Taxonomy" id="8932"/>
    <lineage>
        <taxon>Eukaryota</taxon>
        <taxon>Metazoa</taxon>
        <taxon>Chordata</taxon>
        <taxon>Craniata</taxon>
        <taxon>Vertebrata</taxon>
        <taxon>Euteleostomi</taxon>
        <taxon>Archelosauria</taxon>
        <taxon>Archosauria</taxon>
        <taxon>Dinosauria</taxon>
        <taxon>Saurischia</taxon>
        <taxon>Theropoda</taxon>
        <taxon>Coelurosauria</taxon>
        <taxon>Aves</taxon>
        <taxon>Neognathae</taxon>
        <taxon>Neoaves</taxon>
        <taxon>Columbimorphae</taxon>
        <taxon>Columbiformes</taxon>
        <taxon>Columbidae</taxon>
        <taxon>Columba</taxon>
    </lineage>
</organism>
<dbReference type="FunFam" id="3.30.160.60:FF:000759">
    <property type="entry name" value="zinc finger protein 16"/>
    <property type="match status" value="3"/>
</dbReference>
<dbReference type="GO" id="GO:0005654">
    <property type="term" value="C:nucleoplasm"/>
    <property type="evidence" value="ECO:0007669"/>
    <property type="project" value="TreeGrafter"/>
</dbReference>
<comment type="caution">
    <text evidence="16">The sequence shown here is derived from an EMBL/GenBank/DDBJ whole genome shotgun (WGS) entry which is preliminary data.</text>
</comment>
<keyword evidence="6" id="KW-0862">Zinc</keyword>
<keyword evidence="9" id="KW-0804">Transcription</keyword>
<dbReference type="PANTHER" id="PTHR24399:SF54">
    <property type="entry name" value="GASTRULA ZINC FINGER PROTEIN XLCGF26.1-LIKE-RELATED"/>
    <property type="match status" value="1"/>
</dbReference>
<keyword evidence="8" id="KW-0238">DNA-binding</keyword>
<feature type="domain" description="C2H2-type" evidence="14">
    <location>
        <begin position="342"/>
        <end position="369"/>
    </location>
</feature>
<dbReference type="InterPro" id="IPR036236">
    <property type="entry name" value="Znf_C2H2_sf"/>
</dbReference>